<evidence type="ECO:0000256" key="6">
    <source>
        <dbReference type="ARBA" id="ARBA00022753"/>
    </source>
</evidence>
<keyword evidence="8" id="KW-0446">Lipid-binding</keyword>
<evidence type="ECO:0000256" key="4">
    <source>
        <dbReference type="ARBA" id="ARBA00022448"/>
    </source>
</evidence>
<name>A0A7K4M658_9AVES</name>
<accession>A0A7K4M658</accession>
<comment type="caution">
    <text evidence="12">The sequence shown here is derived from an EMBL/GenBank/DDBJ whole genome shotgun (WGS) entry which is preliminary data.</text>
</comment>
<protein>
    <submittedName>
        <fullName evidence="12">SNX11 protein</fullName>
    </submittedName>
</protein>
<evidence type="ECO:0000313" key="13">
    <source>
        <dbReference type="Proteomes" id="UP000534426"/>
    </source>
</evidence>
<evidence type="ECO:0000256" key="3">
    <source>
        <dbReference type="ARBA" id="ARBA00010883"/>
    </source>
</evidence>
<evidence type="ECO:0000256" key="8">
    <source>
        <dbReference type="ARBA" id="ARBA00023121"/>
    </source>
</evidence>
<dbReference type="Gene3D" id="3.30.1520.10">
    <property type="entry name" value="Phox-like domain"/>
    <property type="match status" value="1"/>
</dbReference>
<keyword evidence="6" id="KW-0967">Endosome</keyword>
<sequence length="115" mass="12335">VRRVVQNVVLLSDSRLHLFLQSQLSVPEMEACVEGRGSLTVTDAVLHYAMSRCGWAQDDESRPAPPGAELHGRHRSCVGLDSPQGPGCLEPFPPWSDVGAEAAESPEAPPGHETP</sequence>
<keyword evidence="7" id="KW-0653">Protein transport</keyword>
<evidence type="ECO:0000256" key="7">
    <source>
        <dbReference type="ARBA" id="ARBA00022927"/>
    </source>
</evidence>
<evidence type="ECO:0000256" key="1">
    <source>
        <dbReference type="ARBA" id="ARBA00004177"/>
    </source>
</evidence>
<feature type="non-terminal residue" evidence="12">
    <location>
        <position position="115"/>
    </location>
</feature>
<organism evidence="12 13">
    <name type="scientific">Crypturellus undulatus</name>
    <dbReference type="NCBI Taxonomy" id="48396"/>
    <lineage>
        <taxon>Eukaryota</taxon>
        <taxon>Metazoa</taxon>
        <taxon>Chordata</taxon>
        <taxon>Craniata</taxon>
        <taxon>Vertebrata</taxon>
        <taxon>Euteleostomi</taxon>
        <taxon>Archelosauria</taxon>
        <taxon>Archosauria</taxon>
        <taxon>Dinosauria</taxon>
        <taxon>Saurischia</taxon>
        <taxon>Theropoda</taxon>
        <taxon>Coelurosauria</taxon>
        <taxon>Aves</taxon>
        <taxon>Palaeognathae</taxon>
        <taxon>Tinamiformes</taxon>
        <taxon>Tinamidae</taxon>
        <taxon>Crypturellus</taxon>
    </lineage>
</organism>
<dbReference type="PANTHER" id="PTHR46209:SF1">
    <property type="entry name" value="SORTING NEXIN-11"/>
    <property type="match status" value="1"/>
</dbReference>
<feature type="region of interest" description="Disordered" evidence="11">
    <location>
        <begin position="56"/>
        <end position="115"/>
    </location>
</feature>
<dbReference type="GO" id="GO:0005768">
    <property type="term" value="C:endosome"/>
    <property type="evidence" value="ECO:0007669"/>
    <property type="project" value="UniProtKB-SubCell"/>
</dbReference>
<keyword evidence="13" id="KW-1185">Reference proteome</keyword>
<dbReference type="PANTHER" id="PTHR46209">
    <property type="entry name" value="PX DOMAIN-CONTAINING PROTEIN"/>
    <property type="match status" value="1"/>
</dbReference>
<reference evidence="12 13" key="1">
    <citation type="submission" date="2019-09" db="EMBL/GenBank/DDBJ databases">
        <title>Bird 10,000 Genomes (B10K) Project - Family phase.</title>
        <authorList>
            <person name="Zhang G."/>
        </authorList>
    </citation>
    <scope>NUCLEOTIDE SEQUENCE [LARGE SCALE GENOMIC DNA]</scope>
    <source>
        <strain evidence="12">B10K-MSB-37135</strain>
        <tissue evidence="12">Heart</tissue>
    </source>
</reference>
<keyword evidence="4" id="KW-0813">Transport</keyword>
<dbReference type="InterPro" id="IPR043544">
    <property type="entry name" value="SNX10/11"/>
</dbReference>
<evidence type="ECO:0000256" key="10">
    <source>
        <dbReference type="ARBA" id="ARBA00029433"/>
    </source>
</evidence>
<dbReference type="EMBL" id="VWPW01081947">
    <property type="protein sequence ID" value="NWJ12010.1"/>
    <property type="molecule type" value="Genomic_DNA"/>
</dbReference>
<evidence type="ECO:0000256" key="11">
    <source>
        <dbReference type="SAM" id="MobiDB-lite"/>
    </source>
</evidence>
<feature type="non-terminal residue" evidence="12">
    <location>
        <position position="1"/>
    </location>
</feature>
<dbReference type="GO" id="GO:1901981">
    <property type="term" value="F:phosphatidylinositol phosphate binding"/>
    <property type="evidence" value="ECO:0007669"/>
    <property type="project" value="TreeGrafter"/>
</dbReference>
<proteinExistence type="inferred from homology"/>
<evidence type="ECO:0000256" key="9">
    <source>
        <dbReference type="ARBA" id="ARBA00023136"/>
    </source>
</evidence>
<keyword evidence="9" id="KW-0472">Membrane</keyword>
<keyword evidence="5" id="KW-0963">Cytoplasm</keyword>
<gene>
    <name evidence="12" type="primary">Snx11_1</name>
    <name evidence="12" type="ORF">CRYUND_R15240</name>
</gene>
<comment type="subcellular location">
    <subcellularLocation>
        <location evidence="2">Cytoplasm</location>
    </subcellularLocation>
    <subcellularLocation>
        <location evidence="10">Endomembrane system</location>
        <topology evidence="10">Peripheral membrane protein</topology>
        <orientation evidence="10">Cytoplasmic side</orientation>
    </subcellularLocation>
    <subcellularLocation>
        <location evidence="1">Endosome</location>
    </subcellularLocation>
</comment>
<dbReference type="GO" id="GO:0006886">
    <property type="term" value="P:intracellular protein transport"/>
    <property type="evidence" value="ECO:0007669"/>
    <property type="project" value="InterPro"/>
</dbReference>
<dbReference type="InterPro" id="IPR036871">
    <property type="entry name" value="PX_dom_sf"/>
</dbReference>
<dbReference type="Proteomes" id="UP000534426">
    <property type="component" value="Unassembled WGS sequence"/>
</dbReference>
<evidence type="ECO:0000313" key="12">
    <source>
        <dbReference type="EMBL" id="NWJ12010.1"/>
    </source>
</evidence>
<comment type="similarity">
    <text evidence="3">Belongs to the sorting nexin family.</text>
</comment>
<dbReference type="AlphaFoldDB" id="A0A7K4M658"/>
<dbReference type="GO" id="GO:0016050">
    <property type="term" value="P:vesicle organization"/>
    <property type="evidence" value="ECO:0007669"/>
    <property type="project" value="TreeGrafter"/>
</dbReference>
<evidence type="ECO:0000256" key="2">
    <source>
        <dbReference type="ARBA" id="ARBA00004496"/>
    </source>
</evidence>
<evidence type="ECO:0000256" key="5">
    <source>
        <dbReference type="ARBA" id="ARBA00022490"/>
    </source>
</evidence>